<dbReference type="GO" id="GO:0045493">
    <property type="term" value="P:xylan catabolic process"/>
    <property type="evidence" value="ECO:0007669"/>
    <property type="project" value="InterPro"/>
</dbReference>
<keyword evidence="7" id="KW-1185">Reference proteome</keyword>
<evidence type="ECO:0000259" key="5">
    <source>
        <dbReference type="SMART" id="SM01217"/>
    </source>
</evidence>
<evidence type="ECO:0000256" key="2">
    <source>
        <dbReference type="ARBA" id="ARBA00022801"/>
    </source>
</evidence>
<feature type="signal peptide" evidence="4">
    <location>
        <begin position="1"/>
        <end position="28"/>
    </location>
</feature>
<keyword evidence="1 4" id="KW-0732">Signal</keyword>
<dbReference type="GO" id="GO:0046556">
    <property type="term" value="F:alpha-L-arabinofuranosidase activity"/>
    <property type="evidence" value="ECO:0007669"/>
    <property type="project" value="TreeGrafter"/>
</dbReference>
<feature type="domain" description="Fibronectin type III-like" evidence="5">
    <location>
        <begin position="668"/>
        <end position="735"/>
    </location>
</feature>
<keyword evidence="3" id="KW-0326">Glycosidase</keyword>
<dbReference type="InterPro" id="IPR044993">
    <property type="entry name" value="BXL"/>
</dbReference>
<organism evidence="6 7">
    <name type="scientific">Holothuria leucospilota</name>
    <name type="common">Black long sea cucumber</name>
    <name type="synonym">Mertensiothuria leucospilota</name>
    <dbReference type="NCBI Taxonomy" id="206669"/>
    <lineage>
        <taxon>Eukaryota</taxon>
        <taxon>Metazoa</taxon>
        <taxon>Echinodermata</taxon>
        <taxon>Eleutherozoa</taxon>
        <taxon>Echinozoa</taxon>
        <taxon>Holothuroidea</taxon>
        <taxon>Aspidochirotacea</taxon>
        <taxon>Aspidochirotida</taxon>
        <taxon>Holothuriidae</taxon>
        <taxon>Holothuria</taxon>
    </lineage>
</organism>
<dbReference type="PRINTS" id="PR00133">
    <property type="entry name" value="GLHYDRLASE3"/>
</dbReference>
<dbReference type="InterPro" id="IPR017853">
    <property type="entry name" value="GH"/>
</dbReference>
<evidence type="ECO:0000313" key="7">
    <source>
        <dbReference type="Proteomes" id="UP001152320"/>
    </source>
</evidence>
<dbReference type="AlphaFoldDB" id="A0A9Q1BME5"/>
<dbReference type="Gene3D" id="3.20.20.300">
    <property type="entry name" value="Glycoside hydrolase, family 3, N-terminal domain"/>
    <property type="match status" value="1"/>
</dbReference>
<evidence type="ECO:0000256" key="4">
    <source>
        <dbReference type="SAM" id="SignalP"/>
    </source>
</evidence>
<dbReference type="SUPFAM" id="SSF52279">
    <property type="entry name" value="Beta-D-glucan exohydrolase, C-terminal domain"/>
    <property type="match status" value="1"/>
</dbReference>
<dbReference type="OrthoDB" id="47059at2759"/>
<evidence type="ECO:0000313" key="6">
    <source>
        <dbReference type="EMBL" id="KAJ8029229.1"/>
    </source>
</evidence>
<dbReference type="InterPro" id="IPR036962">
    <property type="entry name" value="Glyco_hydro_3_N_sf"/>
</dbReference>
<gene>
    <name evidence="6" type="ORF">HOLleu_28571</name>
</gene>
<dbReference type="Pfam" id="PF00933">
    <property type="entry name" value="Glyco_hydro_3"/>
    <property type="match status" value="1"/>
</dbReference>
<proteinExistence type="predicted"/>
<dbReference type="SMART" id="SM01217">
    <property type="entry name" value="Fn3_like"/>
    <property type="match status" value="1"/>
</dbReference>
<dbReference type="PANTHER" id="PTHR42721:SF42">
    <property type="entry name" value="FIBRONECTIN TYPE III-LIKE DOMAIN-CONTAINING PROTEIN"/>
    <property type="match status" value="1"/>
</dbReference>
<dbReference type="InterPro" id="IPR036881">
    <property type="entry name" value="Glyco_hydro_3_C_sf"/>
</dbReference>
<dbReference type="GO" id="GO:0031222">
    <property type="term" value="P:arabinan catabolic process"/>
    <property type="evidence" value="ECO:0007669"/>
    <property type="project" value="TreeGrafter"/>
</dbReference>
<name>A0A9Q1BME5_HOLLE</name>
<dbReference type="SUPFAM" id="SSF51445">
    <property type="entry name" value="(Trans)glycosidases"/>
    <property type="match status" value="1"/>
</dbReference>
<sequence length="764" mass="84068">MYKITMTSFSSKLCVMLLLCSLLGCSYAEVYVNERMTKKALLKDYPFRNTSLPWDKRVDDLISRLALDDMLLQLARGGAVSNGPAPPIPSLGIGPHQWNNECLRGAVEAGNATSFPEALGLSASFSKELLFRVANATAYEVRAKFNNNSQHNIYGDHTGISCFSPVINIMRHPLWGRNQETYGEDPYLTGELVKSFVTALQGNHPRYIIANAGCKHFAAYCGPDDTRFQFDAKVSDVDLFQTYLPAFKECVKAGTYSVMCSYNSVNGIPACANKRLLKDILRDDWGFKGYVVSDELAMEIMPVSHNFTKNYTETASACLHAGCNLDLARNKVVNVYNHLGDALNLKMISEELVRERLRPLFYTRFRLGEFDPPEVNPFTKLQVDRVVECPEHQELAVEAAVKSFVLLKNENNVLPLDMKKINTLAVVGPFANNSDDLSGDYAPETVPKFFKTVYQGLKDSVNKLMFGAGCSDPSCSKYHQSEISMAVSGADIVLVCLGTGIEIETEGQDRKDIKLPGKQLKLLQDAVMFASGKPVIVLLFNAGPLDISWALTSPNVGAIVECFYPSQATGEAVRRMLVNEPGATPGGRLPATWPASLSQVPSITDYDMSHGSTYRYFMGEPLLPFGYGLSYTTFSYSNLNIQSPTIKPCQNQTLQVTVSNTGSLTGDEVTQVYIKWPNASVPTPNIQLVGFNRTEIRPKGKVTITFVIEARMMAVFKNELVVEPGTIDVYVGGQQPGQARSLSSNILQGSFVIKGNTVPLSKCP</sequence>
<dbReference type="InterPro" id="IPR002772">
    <property type="entry name" value="Glyco_hydro_3_C"/>
</dbReference>
<dbReference type="Pfam" id="PF14310">
    <property type="entry name" value="Fn3-like"/>
    <property type="match status" value="1"/>
</dbReference>
<dbReference type="FunFam" id="3.40.50.1700:FF:000026">
    <property type="entry name" value="uncharacterized protein LOC100182860 isoform X3"/>
    <property type="match status" value="1"/>
</dbReference>
<comment type="caution">
    <text evidence="6">The sequence shown here is derived from an EMBL/GenBank/DDBJ whole genome shotgun (WGS) entry which is preliminary data.</text>
</comment>
<dbReference type="EMBL" id="JAIZAY010000014">
    <property type="protein sequence ID" value="KAJ8029229.1"/>
    <property type="molecule type" value="Genomic_DNA"/>
</dbReference>
<dbReference type="GO" id="GO:0009044">
    <property type="term" value="F:xylan 1,4-beta-xylosidase activity"/>
    <property type="evidence" value="ECO:0007669"/>
    <property type="project" value="InterPro"/>
</dbReference>
<evidence type="ECO:0000256" key="1">
    <source>
        <dbReference type="ARBA" id="ARBA00022729"/>
    </source>
</evidence>
<evidence type="ECO:0000256" key="3">
    <source>
        <dbReference type="ARBA" id="ARBA00023295"/>
    </source>
</evidence>
<dbReference type="PROSITE" id="PS51257">
    <property type="entry name" value="PROKAR_LIPOPROTEIN"/>
    <property type="match status" value="1"/>
</dbReference>
<dbReference type="Pfam" id="PF01915">
    <property type="entry name" value="Glyco_hydro_3_C"/>
    <property type="match status" value="1"/>
</dbReference>
<protein>
    <submittedName>
        <fullName evidence="6">Beta-D-xylosidase 6</fullName>
    </submittedName>
</protein>
<reference evidence="6" key="1">
    <citation type="submission" date="2021-10" db="EMBL/GenBank/DDBJ databases">
        <title>Tropical sea cucumber genome reveals ecological adaptation and Cuvierian tubules defense mechanism.</title>
        <authorList>
            <person name="Chen T."/>
        </authorList>
    </citation>
    <scope>NUCLEOTIDE SEQUENCE</scope>
    <source>
        <strain evidence="6">Nanhai2018</strain>
        <tissue evidence="6">Muscle</tissue>
    </source>
</reference>
<keyword evidence="2" id="KW-0378">Hydrolase</keyword>
<dbReference type="Gene3D" id="3.40.50.1700">
    <property type="entry name" value="Glycoside hydrolase family 3 C-terminal domain"/>
    <property type="match status" value="1"/>
</dbReference>
<dbReference type="Gene3D" id="2.60.40.10">
    <property type="entry name" value="Immunoglobulins"/>
    <property type="match status" value="1"/>
</dbReference>
<dbReference type="Proteomes" id="UP001152320">
    <property type="component" value="Chromosome 14"/>
</dbReference>
<accession>A0A9Q1BME5</accession>
<feature type="chain" id="PRO_5040359540" evidence="4">
    <location>
        <begin position="29"/>
        <end position="764"/>
    </location>
</feature>
<dbReference type="InterPro" id="IPR013783">
    <property type="entry name" value="Ig-like_fold"/>
</dbReference>
<dbReference type="InterPro" id="IPR001764">
    <property type="entry name" value="Glyco_hydro_3_N"/>
</dbReference>
<dbReference type="PANTHER" id="PTHR42721">
    <property type="entry name" value="SUGAR HYDROLASE-RELATED"/>
    <property type="match status" value="1"/>
</dbReference>
<dbReference type="InterPro" id="IPR026891">
    <property type="entry name" value="Fn3-like"/>
</dbReference>